<evidence type="ECO:0008006" key="3">
    <source>
        <dbReference type="Google" id="ProtNLM"/>
    </source>
</evidence>
<evidence type="ECO:0000313" key="2">
    <source>
        <dbReference type="Proteomes" id="UP000184529"/>
    </source>
</evidence>
<dbReference type="Proteomes" id="UP000184529">
    <property type="component" value="Unassembled WGS sequence"/>
</dbReference>
<gene>
    <name evidence="1" type="ORF">SAMN02745219_00390</name>
</gene>
<dbReference type="RefSeq" id="WP_084061972.1">
    <property type="nucleotide sequence ID" value="NZ_FQZM01000004.1"/>
</dbReference>
<organism evidence="1 2">
    <name type="scientific">Desulfofundulus thermosubterraneus DSM 16057</name>
    <dbReference type="NCBI Taxonomy" id="1121432"/>
    <lineage>
        <taxon>Bacteria</taxon>
        <taxon>Bacillati</taxon>
        <taxon>Bacillota</taxon>
        <taxon>Clostridia</taxon>
        <taxon>Eubacteriales</taxon>
        <taxon>Peptococcaceae</taxon>
        <taxon>Desulfofundulus</taxon>
    </lineage>
</organism>
<reference evidence="2" key="1">
    <citation type="submission" date="2016-11" db="EMBL/GenBank/DDBJ databases">
        <authorList>
            <person name="Varghese N."/>
            <person name="Submissions S."/>
        </authorList>
    </citation>
    <scope>NUCLEOTIDE SEQUENCE [LARGE SCALE GENOMIC DNA]</scope>
    <source>
        <strain evidence="2">DSM 16057</strain>
    </source>
</reference>
<sequence length="81" mass="9165">MEMADITIHLEPVINEWGIARLQSALNDLGEDDELNIVMETADAHQADQVTEILEAAGFDYHPRGSHDGRLYHIIARRKVK</sequence>
<name>A0A1M6BCI1_9FIRM</name>
<keyword evidence="2" id="KW-1185">Reference proteome</keyword>
<accession>A0A1M6BCI1</accession>
<dbReference type="AlphaFoldDB" id="A0A1M6BCI1"/>
<evidence type="ECO:0000313" key="1">
    <source>
        <dbReference type="EMBL" id="SHI46454.1"/>
    </source>
</evidence>
<dbReference type="EMBL" id="FQZM01000004">
    <property type="protein sequence ID" value="SHI46454.1"/>
    <property type="molecule type" value="Genomic_DNA"/>
</dbReference>
<dbReference type="OrthoDB" id="1725415at2"/>
<protein>
    <recommendedName>
        <fullName evidence="3">TusA-related sulfurtransferase</fullName>
    </recommendedName>
</protein>
<proteinExistence type="predicted"/>
<dbReference type="STRING" id="1121432.SAMN02745219_00390"/>